<dbReference type="Proteomes" id="UP000193710">
    <property type="component" value="Unassembled WGS sequence"/>
</dbReference>
<dbReference type="GO" id="GO:0005886">
    <property type="term" value="C:plasma membrane"/>
    <property type="evidence" value="ECO:0007669"/>
    <property type="project" value="TreeGrafter"/>
</dbReference>
<dbReference type="Pfam" id="PF00501">
    <property type="entry name" value="AMP-binding"/>
    <property type="match status" value="1"/>
</dbReference>
<dbReference type="SUPFAM" id="SSF56801">
    <property type="entry name" value="Acetyl-CoA synthetase-like"/>
    <property type="match status" value="1"/>
</dbReference>
<dbReference type="NCBIfam" id="NF005850">
    <property type="entry name" value="PRK07768.1"/>
    <property type="match status" value="1"/>
</dbReference>
<dbReference type="STRING" id="47839.BN973_02111"/>
<dbReference type="GO" id="GO:0070566">
    <property type="term" value="F:adenylyltransferase activity"/>
    <property type="evidence" value="ECO:0007669"/>
    <property type="project" value="TreeGrafter"/>
</dbReference>
<dbReference type="Gene3D" id="3.30.300.30">
    <property type="match status" value="1"/>
</dbReference>
<dbReference type="InterPro" id="IPR042099">
    <property type="entry name" value="ANL_N_sf"/>
</dbReference>
<comment type="similarity">
    <text evidence="1">Belongs to the ATP-dependent AMP-binding enzyme family.</text>
</comment>
<evidence type="ECO:0000313" key="4">
    <source>
        <dbReference type="EMBL" id="CDO87755.1"/>
    </source>
</evidence>
<dbReference type="HOGENOM" id="CLU_000022_23_7_11"/>
<dbReference type="RefSeq" id="WP_036467889.1">
    <property type="nucleotide sequence ID" value="NZ_HG964446.1"/>
</dbReference>
<organism evidence="4">
    <name type="scientific">Mycobacterium triplex</name>
    <dbReference type="NCBI Taxonomy" id="47839"/>
    <lineage>
        <taxon>Bacteria</taxon>
        <taxon>Bacillati</taxon>
        <taxon>Actinomycetota</taxon>
        <taxon>Actinomycetes</taxon>
        <taxon>Mycobacteriales</taxon>
        <taxon>Mycobacteriaceae</taxon>
        <taxon>Mycobacterium</taxon>
        <taxon>Mycobacterium simiae complex</taxon>
    </lineage>
</organism>
<dbReference type="PROSITE" id="PS00455">
    <property type="entry name" value="AMP_BINDING"/>
    <property type="match status" value="1"/>
</dbReference>
<feature type="domain" description="AMP-dependent synthetase/ligase" evidence="2">
    <location>
        <begin position="31"/>
        <end position="402"/>
    </location>
</feature>
<evidence type="ECO:0000313" key="5">
    <source>
        <dbReference type="EMBL" id="ORX02057.1"/>
    </source>
</evidence>
<gene>
    <name evidence="5" type="ORF">AWC29_21200</name>
    <name evidence="4" type="ORF">BN973_02111</name>
</gene>
<accession>A0A024JVB7</accession>
<reference evidence="4" key="2">
    <citation type="submission" date="2014-04" db="EMBL/GenBank/DDBJ databases">
        <authorList>
            <person name="Xu Y.W."/>
            <person name="Yang Q."/>
        </authorList>
    </citation>
    <scope>NUCLEOTIDE SEQUENCE</scope>
    <source>
        <strain evidence="4">DSM 44626</strain>
    </source>
</reference>
<protein>
    <submittedName>
        <fullName evidence="4 5">Long-chain-fatty-acid--CoA ligase</fullName>
    </submittedName>
</protein>
<dbReference type="Pfam" id="PF14535">
    <property type="entry name" value="AMP-binding_C_2"/>
    <property type="match status" value="1"/>
</dbReference>
<dbReference type="InterPro" id="IPR000873">
    <property type="entry name" value="AMP-dep_synth/lig_dom"/>
</dbReference>
<evidence type="ECO:0000256" key="1">
    <source>
        <dbReference type="ARBA" id="ARBA00006432"/>
    </source>
</evidence>
<reference evidence="5 6" key="3">
    <citation type="submission" date="2016-01" db="EMBL/GenBank/DDBJ databases">
        <title>The new phylogeny of the genus Mycobacterium.</title>
        <authorList>
            <person name="Tarcisio F."/>
            <person name="Conor M."/>
            <person name="Antonella G."/>
            <person name="Elisabetta G."/>
            <person name="Giulia F.S."/>
            <person name="Sara T."/>
            <person name="Anna F."/>
            <person name="Clotilde B."/>
            <person name="Roberto B."/>
            <person name="Veronica D.S."/>
            <person name="Fabio R."/>
            <person name="Monica P."/>
            <person name="Olivier J."/>
            <person name="Enrico T."/>
            <person name="Nicola S."/>
        </authorList>
    </citation>
    <scope>NUCLEOTIDE SEQUENCE [LARGE SCALE GENOMIC DNA]</scope>
    <source>
        <strain evidence="5 6">DSM 44626</strain>
    </source>
</reference>
<dbReference type="GO" id="GO:0016874">
    <property type="term" value="F:ligase activity"/>
    <property type="evidence" value="ECO:0007669"/>
    <property type="project" value="UniProtKB-KW"/>
</dbReference>
<name>A0A024JVB7_9MYCO</name>
<dbReference type="GO" id="GO:0006633">
    <property type="term" value="P:fatty acid biosynthetic process"/>
    <property type="evidence" value="ECO:0007669"/>
    <property type="project" value="TreeGrafter"/>
</dbReference>
<dbReference type="OrthoDB" id="3671040at2"/>
<dbReference type="eggNOG" id="COG0318">
    <property type="taxonomic scope" value="Bacteria"/>
</dbReference>
<dbReference type="PANTHER" id="PTHR22754:SF32">
    <property type="entry name" value="DISCO-INTERACTING PROTEIN 2"/>
    <property type="match status" value="1"/>
</dbReference>
<proteinExistence type="inferred from homology"/>
<evidence type="ECO:0000259" key="2">
    <source>
        <dbReference type="Pfam" id="PF00501"/>
    </source>
</evidence>
<keyword evidence="6" id="KW-1185">Reference proteome</keyword>
<feature type="domain" description="AMP-dependent ligase C-terminal" evidence="3">
    <location>
        <begin position="445"/>
        <end position="537"/>
    </location>
</feature>
<dbReference type="EMBL" id="LQPY01000028">
    <property type="protein sequence ID" value="ORX02057.1"/>
    <property type="molecule type" value="Genomic_DNA"/>
</dbReference>
<evidence type="ECO:0000313" key="6">
    <source>
        <dbReference type="Proteomes" id="UP000193710"/>
    </source>
</evidence>
<dbReference type="Proteomes" id="UP000028880">
    <property type="component" value="Unassembled WGS sequence"/>
</dbReference>
<dbReference type="AlphaFoldDB" id="A0A024JVB7"/>
<reference evidence="4" key="1">
    <citation type="journal article" date="2014" name="Genome Announc.">
        <title>Draft Genome Sequence of Mycobacterium triplex DSM 44626.</title>
        <authorList>
            <person name="Sassi M."/>
            <person name="Croce O."/>
            <person name="Robert C."/>
            <person name="Raoult D."/>
            <person name="Drancourt M."/>
        </authorList>
    </citation>
    <scope>NUCLEOTIDE SEQUENCE [LARGE SCALE GENOMIC DNA]</scope>
    <source>
        <strain evidence="4">DSM 44626</strain>
    </source>
</reference>
<dbReference type="Gene3D" id="3.40.50.12780">
    <property type="entry name" value="N-terminal domain of ligase-like"/>
    <property type="match status" value="1"/>
</dbReference>
<dbReference type="InterPro" id="IPR020845">
    <property type="entry name" value="AMP-binding_CS"/>
</dbReference>
<evidence type="ECO:0000259" key="3">
    <source>
        <dbReference type="Pfam" id="PF14535"/>
    </source>
</evidence>
<dbReference type="InterPro" id="IPR028154">
    <property type="entry name" value="AMP-dep_Lig_C"/>
</dbReference>
<dbReference type="InterPro" id="IPR045851">
    <property type="entry name" value="AMP-bd_C_sf"/>
</dbReference>
<keyword evidence="4" id="KW-0436">Ligase</keyword>
<sequence>MSRFTDRIAKVAADSTLGLRFGTAGNLHFASWHDIHQTAGKVAGRLAAEGVTRAGRVGVLAANAEDVAPVAQGIWRLGAAMTMLQQPTSQADLSEWHQGTLRALGLLGARCVVVGRPFEAVADALRAAGYPVVEVPQTWTGADAVEEPTDEDDVAIYQLTSGSTGDPKAVAITHRNLYADIVAMVAEVRLDPGVDVTMSWLPLSHDMGLIAYLLAPMFAGNAAVYIPPTEFVRSPLAWLQILTEQRATVTAAPNFAYSIVSRRLRAVSDGAYDLSALRCVVSGAEPIDPLTMYEFAQQAARFGLRVSAIGAAYGLAEATVAVSFSPVDRPLAVENVCGDELENQGRAVTGCVCGAPKKEFVLLGRPMAGIEVRIADNDRGTRPARHMGEVAIRGDAVTRHYLTADGEVAAVDAYGWFYTGDLGYLTDDGQIVVCGRRKNVIIVAGRNIFPSDIERLAASVDGIRRGGVVAFGVTLADQREEIRIVAETVQADPGDAAQEIRRQISRKVRSATGLSPTVMLVGKGKVPKTPSGKIRHVAAKELFGEVFREVGAL</sequence>
<dbReference type="PANTHER" id="PTHR22754">
    <property type="entry name" value="DISCO-INTERACTING PROTEIN 2 DIP2 -RELATED"/>
    <property type="match status" value="1"/>
</dbReference>
<dbReference type="EMBL" id="HG964446">
    <property type="protein sequence ID" value="CDO87755.1"/>
    <property type="molecule type" value="Genomic_DNA"/>
</dbReference>